<evidence type="ECO:0000256" key="9">
    <source>
        <dbReference type="ARBA" id="ARBA00061394"/>
    </source>
</evidence>
<sequence>MTELSTTSLLLTETSPDYRDHGTDCPIHSFIDLILDGVTVLICLFGLVGNGVVLSLLGFFIKRNPFTIYILNLAVADLNFLLCLLVYLTLGTVESLFCFHELGHVLRFFHLLFLFAHNASLYLLTAISVERCLSVCYPIWCRCHRPKHLSALVCALLWALSCLVTGLMSYFCVSAGTEHCRMSHIAMYGLDFLIFAPIMVLANLILFIKVRRSSQQRQPGRLYIVILLTVLFFLIFAVPFSIQRFGLYFNYFNIPIEICNALASVNSSINPVIYFLVGSYRKRQFRGSVKVALQRRPQSFLPLGEVPEGGSDTGAAPAREEEVPSLTMLARTSSWSLA</sequence>
<dbReference type="InParanoid" id="A0A674K8E2"/>
<dbReference type="Pfam" id="PF00001">
    <property type="entry name" value="7tm_1"/>
    <property type="match status" value="1"/>
</dbReference>
<keyword evidence="8 10" id="KW-0807">Transducer</keyword>
<dbReference type="FunFam" id="1.20.1070.10:FF:000193">
    <property type="entry name" value="Mas-related G-protein coupled receptor member E"/>
    <property type="match status" value="1"/>
</dbReference>
<evidence type="ECO:0000256" key="11">
    <source>
        <dbReference type="SAM" id="MobiDB-lite"/>
    </source>
</evidence>
<keyword evidence="7 10" id="KW-0675">Receptor</keyword>
<keyword evidence="2" id="KW-1003">Cell membrane</keyword>
<evidence type="ECO:0000256" key="1">
    <source>
        <dbReference type="ARBA" id="ARBA00004651"/>
    </source>
</evidence>
<dbReference type="PRINTS" id="PR02108">
    <property type="entry name" value="MRGPCRFAMILY"/>
</dbReference>
<keyword evidence="3 10" id="KW-0812">Transmembrane</keyword>
<proteinExistence type="inferred from homology"/>
<evidence type="ECO:0000313" key="15">
    <source>
        <dbReference type="Proteomes" id="UP000472274"/>
    </source>
</evidence>
<protein>
    <recommendedName>
        <fullName evidence="13">G-protein coupled receptors family 1 profile domain-containing protein</fullName>
    </recommendedName>
</protein>
<feature type="domain" description="G-protein coupled receptors family 1 profile" evidence="13">
    <location>
        <begin position="49"/>
        <end position="274"/>
    </location>
</feature>
<dbReference type="GO" id="GO:0004930">
    <property type="term" value="F:G protein-coupled receptor activity"/>
    <property type="evidence" value="ECO:0007669"/>
    <property type="project" value="UniProtKB-KW"/>
</dbReference>
<organism evidence="14 15">
    <name type="scientific">Terrapene triunguis</name>
    <name type="common">Three-toed box turtle</name>
    <dbReference type="NCBI Taxonomy" id="2587831"/>
    <lineage>
        <taxon>Eukaryota</taxon>
        <taxon>Metazoa</taxon>
        <taxon>Chordata</taxon>
        <taxon>Craniata</taxon>
        <taxon>Vertebrata</taxon>
        <taxon>Euteleostomi</taxon>
        <taxon>Archelosauria</taxon>
        <taxon>Testudinata</taxon>
        <taxon>Testudines</taxon>
        <taxon>Cryptodira</taxon>
        <taxon>Durocryptodira</taxon>
        <taxon>Testudinoidea</taxon>
        <taxon>Emydidae</taxon>
        <taxon>Terrapene</taxon>
    </lineage>
</organism>
<feature type="transmembrane region" description="Helical" evidence="12">
    <location>
        <begin position="254"/>
        <end position="277"/>
    </location>
</feature>
<dbReference type="GO" id="GO:0005886">
    <property type="term" value="C:plasma membrane"/>
    <property type="evidence" value="ECO:0007669"/>
    <property type="project" value="UniProtKB-SubCell"/>
</dbReference>
<dbReference type="AlphaFoldDB" id="A0A674K8E2"/>
<dbReference type="InterPro" id="IPR000276">
    <property type="entry name" value="GPCR_Rhodpsn"/>
</dbReference>
<keyword evidence="5 10" id="KW-0297">G-protein coupled receptor</keyword>
<dbReference type="GeneTree" id="ENSGT01030000234639"/>
<evidence type="ECO:0000256" key="2">
    <source>
        <dbReference type="ARBA" id="ARBA00022475"/>
    </source>
</evidence>
<evidence type="ECO:0000313" key="14">
    <source>
        <dbReference type="Ensembl" id="ENSTMTP00000030256.1"/>
    </source>
</evidence>
<evidence type="ECO:0000256" key="4">
    <source>
        <dbReference type="ARBA" id="ARBA00022989"/>
    </source>
</evidence>
<evidence type="ECO:0000256" key="12">
    <source>
        <dbReference type="SAM" id="Phobius"/>
    </source>
</evidence>
<feature type="transmembrane region" description="Helical" evidence="12">
    <location>
        <begin position="222"/>
        <end position="242"/>
    </location>
</feature>
<evidence type="ECO:0000256" key="7">
    <source>
        <dbReference type="ARBA" id="ARBA00023170"/>
    </source>
</evidence>
<comment type="similarity">
    <text evidence="9">Belongs to the G-protein coupled receptor 1 family. Mas subfamily.</text>
</comment>
<feature type="transmembrane region" description="Helical" evidence="12">
    <location>
        <begin position="68"/>
        <end position="88"/>
    </location>
</feature>
<dbReference type="PANTHER" id="PTHR11334:SF29">
    <property type="entry name" value="MAS-RELATED G-PROTEIN COUPLED RECEPTOR MEMBER X2"/>
    <property type="match status" value="1"/>
</dbReference>
<dbReference type="PRINTS" id="PR00237">
    <property type="entry name" value="GPCRRHODOPSN"/>
</dbReference>
<dbReference type="SUPFAM" id="SSF81321">
    <property type="entry name" value="Family A G protein-coupled receptor-like"/>
    <property type="match status" value="1"/>
</dbReference>
<dbReference type="InterPro" id="IPR017452">
    <property type="entry name" value="GPCR_Rhodpsn_7TM"/>
</dbReference>
<comment type="subcellular location">
    <subcellularLocation>
        <location evidence="1">Cell membrane</location>
        <topology evidence="1">Multi-pass membrane protein</topology>
    </subcellularLocation>
</comment>
<keyword evidence="6 12" id="KW-0472">Membrane</keyword>
<feature type="transmembrane region" description="Helical" evidence="12">
    <location>
        <begin position="149"/>
        <end position="173"/>
    </location>
</feature>
<evidence type="ECO:0000259" key="13">
    <source>
        <dbReference type="PROSITE" id="PS50262"/>
    </source>
</evidence>
<name>A0A674K8E2_9SAUR</name>
<dbReference type="Gene3D" id="1.20.1070.10">
    <property type="entry name" value="Rhodopsin 7-helix transmembrane proteins"/>
    <property type="match status" value="1"/>
</dbReference>
<evidence type="ECO:0000256" key="5">
    <source>
        <dbReference type="ARBA" id="ARBA00023040"/>
    </source>
</evidence>
<feature type="region of interest" description="Disordered" evidence="11">
    <location>
        <begin position="302"/>
        <end position="338"/>
    </location>
</feature>
<keyword evidence="4 12" id="KW-1133">Transmembrane helix</keyword>
<evidence type="ECO:0000256" key="6">
    <source>
        <dbReference type="ARBA" id="ARBA00023136"/>
    </source>
</evidence>
<dbReference type="InterPro" id="IPR026234">
    <property type="entry name" value="MRGPCRFAMILY"/>
</dbReference>
<feature type="transmembrane region" description="Helical" evidence="12">
    <location>
        <begin position="38"/>
        <end position="61"/>
    </location>
</feature>
<dbReference type="PROSITE" id="PS00237">
    <property type="entry name" value="G_PROTEIN_RECEP_F1_1"/>
    <property type="match status" value="1"/>
</dbReference>
<feature type="transmembrane region" description="Helical" evidence="12">
    <location>
        <begin position="185"/>
        <end position="210"/>
    </location>
</feature>
<keyword evidence="15" id="KW-1185">Reference proteome</keyword>
<feature type="transmembrane region" description="Helical" evidence="12">
    <location>
        <begin position="108"/>
        <end position="129"/>
    </location>
</feature>
<dbReference type="PROSITE" id="PS50262">
    <property type="entry name" value="G_PROTEIN_RECEP_F1_2"/>
    <property type="match status" value="1"/>
</dbReference>
<reference evidence="14" key="1">
    <citation type="submission" date="2025-08" db="UniProtKB">
        <authorList>
            <consortium name="Ensembl"/>
        </authorList>
    </citation>
    <scope>IDENTIFICATION</scope>
</reference>
<dbReference type="Proteomes" id="UP000472274">
    <property type="component" value="Unplaced"/>
</dbReference>
<evidence type="ECO:0000256" key="3">
    <source>
        <dbReference type="ARBA" id="ARBA00022692"/>
    </source>
</evidence>
<evidence type="ECO:0000256" key="10">
    <source>
        <dbReference type="RuleBase" id="RU000688"/>
    </source>
</evidence>
<reference evidence="14" key="2">
    <citation type="submission" date="2025-09" db="UniProtKB">
        <authorList>
            <consortium name="Ensembl"/>
        </authorList>
    </citation>
    <scope>IDENTIFICATION</scope>
</reference>
<dbReference type="Ensembl" id="ENSTMTT00000031360.1">
    <property type="protein sequence ID" value="ENSTMTP00000030256.1"/>
    <property type="gene ID" value="ENSTMTG00000021838.1"/>
</dbReference>
<evidence type="ECO:0000256" key="8">
    <source>
        <dbReference type="ARBA" id="ARBA00023224"/>
    </source>
</evidence>
<accession>A0A674K8E2</accession>
<dbReference type="PANTHER" id="PTHR11334">
    <property type="entry name" value="MAS-RELATED G-PROTEIN COUPLED RECEPTOR"/>
    <property type="match status" value="1"/>
</dbReference>